<dbReference type="Gene3D" id="3.60.15.10">
    <property type="entry name" value="Ribonuclease Z/Hydroxyacylglutathione hydrolase-like"/>
    <property type="match status" value="1"/>
</dbReference>
<accession>A0A4V3VL23</accession>
<evidence type="ECO:0000313" key="2">
    <source>
        <dbReference type="EMBL" id="THE64037.1"/>
    </source>
</evidence>
<dbReference type="SMART" id="SM00849">
    <property type="entry name" value="Lactamase_B"/>
    <property type="match status" value="1"/>
</dbReference>
<evidence type="ECO:0000313" key="3">
    <source>
        <dbReference type="Proteomes" id="UP000318864"/>
    </source>
</evidence>
<feature type="domain" description="Metallo-beta-lactamase" evidence="1">
    <location>
        <begin position="29"/>
        <end position="246"/>
    </location>
</feature>
<dbReference type="EMBL" id="RBZW01000044">
    <property type="protein sequence ID" value="THE64037.1"/>
    <property type="molecule type" value="Genomic_DNA"/>
</dbReference>
<name>A0A4V3VL23_9EURY</name>
<dbReference type="SUPFAM" id="SSF56281">
    <property type="entry name" value="Metallo-hydrolase/oxidoreductase"/>
    <property type="match status" value="1"/>
</dbReference>
<dbReference type="AlphaFoldDB" id="A0A4V3VL23"/>
<dbReference type="PANTHER" id="PTHR23131">
    <property type="entry name" value="ENDORIBONUCLEASE LACTB2"/>
    <property type="match status" value="1"/>
</dbReference>
<organism evidence="2 3">
    <name type="scientific">Salinadaptatus halalkaliphilus</name>
    <dbReference type="NCBI Taxonomy" id="2419781"/>
    <lineage>
        <taxon>Archaea</taxon>
        <taxon>Methanobacteriati</taxon>
        <taxon>Methanobacteriota</taxon>
        <taxon>Stenosarchaea group</taxon>
        <taxon>Halobacteria</taxon>
        <taxon>Halobacteriales</taxon>
        <taxon>Natrialbaceae</taxon>
        <taxon>Salinadaptatus</taxon>
    </lineage>
</organism>
<dbReference type="PANTHER" id="PTHR23131:SF4">
    <property type="entry name" value="METALLO-BETA-LACTAMASE SUPERFAMILY POTEIN"/>
    <property type="match status" value="1"/>
</dbReference>
<dbReference type="OrthoDB" id="205181at2157"/>
<proteinExistence type="predicted"/>
<dbReference type="Proteomes" id="UP000318864">
    <property type="component" value="Unassembled WGS sequence"/>
</dbReference>
<evidence type="ECO:0000259" key="1">
    <source>
        <dbReference type="SMART" id="SM00849"/>
    </source>
</evidence>
<reference evidence="2 3" key="1">
    <citation type="submission" date="2018-10" db="EMBL/GenBank/DDBJ databases">
        <title>Natronolimnobius sp. XQ-INN 246 isolated from Inner Mongolia Autonomous Region of China.</title>
        <authorList>
            <person name="Xue Q."/>
        </authorList>
    </citation>
    <scope>NUCLEOTIDE SEQUENCE [LARGE SCALE GENOMIC DNA]</scope>
    <source>
        <strain evidence="2 3">XQ-INN 246</strain>
    </source>
</reference>
<dbReference type="RefSeq" id="WP_141465506.1">
    <property type="nucleotide sequence ID" value="NZ_RBZW01000044.1"/>
</dbReference>
<dbReference type="InterPro" id="IPR001279">
    <property type="entry name" value="Metallo-B-lactamas"/>
</dbReference>
<comment type="caution">
    <text evidence="2">The sequence shown here is derived from an EMBL/GenBank/DDBJ whole genome shotgun (WGS) entry which is preliminary data.</text>
</comment>
<protein>
    <submittedName>
        <fullName evidence="2">MBL fold metallo-hydrolase</fullName>
    </submittedName>
</protein>
<keyword evidence="2" id="KW-0378">Hydrolase</keyword>
<dbReference type="Pfam" id="PF00753">
    <property type="entry name" value="Lactamase_B"/>
    <property type="match status" value="1"/>
</dbReference>
<dbReference type="InterPro" id="IPR036866">
    <property type="entry name" value="RibonucZ/Hydroxyglut_hydro"/>
</dbReference>
<gene>
    <name evidence="2" type="ORF">D8Y22_15035</name>
</gene>
<dbReference type="InterPro" id="IPR050662">
    <property type="entry name" value="Sec-metab_biosynth-thioest"/>
</dbReference>
<keyword evidence="3" id="KW-1185">Reference proteome</keyword>
<sequence length="330" mass="36510">MADVDRTAASGIERRVHRLEFTVEWPPGHAAAYLLEADESVLVDAGTPGDDASTELVDGFAGVQSAPRDVDHVVLTHAHRDHVGQLRTLLERGSPTVYAPRQIANRYQRTIDEVATATRRNLVEAGVDDDVIETATERLVGFHRTVRELVPLDAVDVWIDHGESVAVGPLDIEPIHAPGHHISQYCYRTEIDGERTLFSGDVAMEPFRAPALLVNFDDGVRESVSTFLETLRRLESSEIDRVYPGHGPVHTDYDDVIARSIRDLESRLETIHESLSPSGTTAFQLVTERTGRKHDIERLLVETVGMLAHLEADGRVSSTLDGGIRYYSPT</sequence>
<dbReference type="GO" id="GO:0016787">
    <property type="term" value="F:hydrolase activity"/>
    <property type="evidence" value="ECO:0007669"/>
    <property type="project" value="UniProtKB-KW"/>
</dbReference>